<sequence length="152" mass="18217">MECYSCKSNSGEKRISPGVPIYLGKYWRVEHSYPTGLEGWLVIVLNRHCEALHELSLEEWKELYQIQYHSIRVLYEMFSTKKEYLCCFAEMDGFEHIHFHVIPKSNRYNEEWKGFKAFQYLKMDKEKNISEDRIKEICTILAKHFSEGMLSF</sequence>
<dbReference type="SUPFAM" id="SSF54197">
    <property type="entry name" value="HIT-like"/>
    <property type="match status" value="1"/>
</dbReference>
<protein>
    <recommendedName>
        <fullName evidence="3">HIT family protein</fullName>
    </recommendedName>
</protein>
<evidence type="ECO:0000313" key="1">
    <source>
        <dbReference type="EMBL" id="HAV92020.1"/>
    </source>
</evidence>
<gene>
    <name evidence="1" type="ORF">DCW38_02430</name>
</gene>
<organism evidence="1 2">
    <name type="scientific">candidate division WOR-3 bacterium</name>
    <dbReference type="NCBI Taxonomy" id="2052148"/>
    <lineage>
        <taxon>Bacteria</taxon>
        <taxon>Bacteria division WOR-3</taxon>
    </lineage>
</organism>
<evidence type="ECO:0000313" key="2">
    <source>
        <dbReference type="Proteomes" id="UP000264062"/>
    </source>
</evidence>
<proteinExistence type="predicted"/>
<evidence type="ECO:0008006" key="3">
    <source>
        <dbReference type="Google" id="ProtNLM"/>
    </source>
</evidence>
<comment type="caution">
    <text evidence="1">The sequence shown here is derived from an EMBL/GenBank/DDBJ whole genome shotgun (WGS) entry which is preliminary data.</text>
</comment>
<name>A0A350H904_UNCW3</name>
<dbReference type="InterPro" id="IPR036265">
    <property type="entry name" value="HIT-like_sf"/>
</dbReference>
<dbReference type="AlphaFoldDB" id="A0A350H904"/>
<dbReference type="Gene3D" id="3.30.428.10">
    <property type="entry name" value="HIT-like"/>
    <property type="match status" value="1"/>
</dbReference>
<dbReference type="Proteomes" id="UP000264062">
    <property type="component" value="Unassembled WGS sequence"/>
</dbReference>
<reference evidence="1 2" key="1">
    <citation type="journal article" date="2018" name="Nat. Biotechnol.">
        <title>A standardized bacterial taxonomy based on genome phylogeny substantially revises the tree of life.</title>
        <authorList>
            <person name="Parks D.H."/>
            <person name="Chuvochina M."/>
            <person name="Waite D.W."/>
            <person name="Rinke C."/>
            <person name="Skarshewski A."/>
            <person name="Chaumeil P.A."/>
            <person name="Hugenholtz P."/>
        </authorList>
    </citation>
    <scope>NUCLEOTIDE SEQUENCE [LARGE SCALE GENOMIC DNA]</scope>
    <source>
        <strain evidence="1">UBA9956</strain>
    </source>
</reference>
<accession>A0A350H904</accession>
<dbReference type="EMBL" id="DMZY01000076">
    <property type="protein sequence ID" value="HAV92020.1"/>
    <property type="molecule type" value="Genomic_DNA"/>
</dbReference>